<organism evidence="3">
    <name type="scientific">mine drainage metagenome</name>
    <dbReference type="NCBI Taxonomy" id="410659"/>
    <lineage>
        <taxon>unclassified sequences</taxon>
        <taxon>metagenomes</taxon>
        <taxon>ecological metagenomes</taxon>
    </lineage>
</organism>
<dbReference type="Gene3D" id="3.30.70.330">
    <property type="match status" value="1"/>
</dbReference>
<sequence length="72" mass="8241">MEIKISSDKENKLFKRREISFLVLGEEKTPSAMDVKRELCKKLNISPDATLVKELYQAFGERLCNGTAVSYE</sequence>
<dbReference type="EMBL" id="AUZX01009660">
    <property type="protein sequence ID" value="EQD51085.1"/>
    <property type="molecule type" value="Genomic_DNA"/>
</dbReference>
<dbReference type="InterPro" id="IPR012678">
    <property type="entry name" value="Ribosomal_uL23/eL15/eS24_sf"/>
</dbReference>
<comment type="caution">
    <text evidence="3">The sequence shown here is derived from an EMBL/GenBank/DDBJ whole genome shotgun (WGS) entry which is preliminary data.</text>
</comment>
<proteinExistence type="predicted"/>
<evidence type="ECO:0000256" key="1">
    <source>
        <dbReference type="ARBA" id="ARBA00022980"/>
    </source>
</evidence>
<evidence type="ECO:0000256" key="2">
    <source>
        <dbReference type="ARBA" id="ARBA00023274"/>
    </source>
</evidence>
<evidence type="ECO:0000313" key="3">
    <source>
        <dbReference type="EMBL" id="EQD51085.1"/>
    </source>
</evidence>
<dbReference type="GO" id="GO:0006412">
    <property type="term" value="P:translation"/>
    <property type="evidence" value="ECO:0007669"/>
    <property type="project" value="InterPro"/>
</dbReference>
<keyword evidence="1 3" id="KW-0689">Ribosomal protein</keyword>
<reference evidence="3" key="2">
    <citation type="journal article" date="2014" name="ISME J.">
        <title>Microbial stratification in low pH oxic and suboxic macroscopic growths along an acid mine drainage.</title>
        <authorList>
            <person name="Mendez-Garcia C."/>
            <person name="Mesa V."/>
            <person name="Sprenger R.R."/>
            <person name="Richter M."/>
            <person name="Diez M.S."/>
            <person name="Solano J."/>
            <person name="Bargiela R."/>
            <person name="Golyshina O.V."/>
            <person name="Manteca A."/>
            <person name="Ramos J.L."/>
            <person name="Gallego J.R."/>
            <person name="Llorente I."/>
            <person name="Martins Dos Santos V.A."/>
            <person name="Jensen O.N."/>
            <person name="Pelaez A.I."/>
            <person name="Sanchez J."/>
            <person name="Ferrer M."/>
        </authorList>
    </citation>
    <scope>NUCLEOTIDE SEQUENCE</scope>
</reference>
<dbReference type="GO" id="GO:0005840">
    <property type="term" value="C:ribosome"/>
    <property type="evidence" value="ECO:0007669"/>
    <property type="project" value="UniProtKB-KW"/>
</dbReference>
<dbReference type="AlphaFoldDB" id="T1BA28"/>
<reference evidence="3" key="1">
    <citation type="submission" date="2013-08" db="EMBL/GenBank/DDBJ databases">
        <authorList>
            <person name="Mendez C."/>
            <person name="Richter M."/>
            <person name="Ferrer M."/>
            <person name="Sanchez J."/>
        </authorList>
    </citation>
    <scope>NUCLEOTIDE SEQUENCE</scope>
</reference>
<keyword evidence="2" id="KW-0687">Ribonucleoprotein</keyword>
<dbReference type="InterPro" id="IPR012677">
    <property type="entry name" value="Nucleotide-bd_a/b_plait_sf"/>
</dbReference>
<dbReference type="GO" id="GO:1990904">
    <property type="term" value="C:ribonucleoprotein complex"/>
    <property type="evidence" value="ECO:0007669"/>
    <property type="project" value="UniProtKB-KW"/>
</dbReference>
<dbReference type="InterPro" id="IPR001976">
    <property type="entry name" value="Ribosomal_eS24"/>
</dbReference>
<name>T1BA28_9ZZZZ</name>
<gene>
    <name evidence="3" type="ORF">B1A_13207</name>
</gene>
<dbReference type="GO" id="GO:0003735">
    <property type="term" value="F:structural constituent of ribosome"/>
    <property type="evidence" value="ECO:0007669"/>
    <property type="project" value="InterPro"/>
</dbReference>
<dbReference type="SUPFAM" id="SSF54189">
    <property type="entry name" value="Ribosomal proteins S24e, L23 and L15e"/>
    <property type="match status" value="1"/>
</dbReference>
<accession>T1BA28</accession>
<feature type="non-terminal residue" evidence="3">
    <location>
        <position position="72"/>
    </location>
</feature>
<dbReference type="Pfam" id="PF01282">
    <property type="entry name" value="Ribosomal_S24e"/>
    <property type="match status" value="1"/>
</dbReference>
<protein>
    <submittedName>
        <fullName evidence="3">30S ribosomal protein S24e</fullName>
    </submittedName>
</protein>